<evidence type="ECO:0000259" key="3">
    <source>
        <dbReference type="Pfam" id="PF10531"/>
    </source>
</evidence>
<dbReference type="EMBL" id="JABEQM010000003">
    <property type="protein sequence ID" value="MBB2201121.1"/>
    <property type="molecule type" value="Genomic_DNA"/>
</dbReference>
<dbReference type="InterPro" id="IPR049712">
    <property type="entry name" value="Poly_export"/>
</dbReference>
<dbReference type="Gene3D" id="3.30.1950.10">
    <property type="entry name" value="wza like domain"/>
    <property type="match status" value="1"/>
</dbReference>
<dbReference type="PANTHER" id="PTHR33619">
    <property type="entry name" value="POLYSACCHARIDE EXPORT PROTEIN GFCE-RELATED"/>
    <property type="match status" value="1"/>
</dbReference>
<dbReference type="RefSeq" id="WP_182955890.1">
    <property type="nucleotide sequence ID" value="NZ_JABEQM010000003.1"/>
</dbReference>
<protein>
    <submittedName>
        <fullName evidence="4">Polysaccharide export protein</fullName>
    </submittedName>
</protein>
<dbReference type="Pfam" id="PF10531">
    <property type="entry name" value="SLBB"/>
    <property type="match status" value="1"/>
</dbReference>
<evidence type="ECO:0000256" key="1">
    <source>
        <dbReference type="ARBA" id="ARBA00022729"/>
    </source>
</evidence>
<comment type="caution">
    <text evidence="4">The sequence shown here is derived from an EMBL/GenBank/DDBJ whole genome shotgun (WGS) entry which is preliminary data.</text>
</comment>
<feature type="domain" description="Soluble ligand binding" evidence="3">
    <location>
        <begin position="188"/>
        <end position="233"/>
    </location>
</feature>
<dbReference type="AlphaFoldDB" id="A0A7W4K696"/>
<dbReference type="InterPro" id="IPR019554">
    <property type="entry name" value="Soluble_ligand-bd"/>
</dbReference>
<evidence type="ECO:0000259" key="2">
    <source>
        <dbReference type="Pfam" id="PF02563"/>
    </source>
</evidence>
<organism evidence="4 5">
    <name type="scientific">Gluconacetobacter tumulisoli</name>
    <dbReference type="NCBI Taxonomy" id="1286189"/>
    <lineage>
        <taxon>Bacteria</taxon>
        <taxon>Pseudomonadati</taxon>
        <taxon>Pseudomonadota</taxon>
        <taxon>Alphaproteobacteria</taxon>
        <taxon>Acetobacterales</taxon>
        <taxon>Acetobacteraceae</taxon>
        <taxon>Gluconacetobacter</taxon>
    </lineage>
</organism>
<dbReference type="InterPro" id="IPR003715">
    <property type="entry name" value="Poly_export_N"/>
</dbReference>
<dbReference type="Pfam" id="PF02563">
    <property type="entry name" value="Poly_export"/>
    <property type="match status" value="1"/>
</dbReference>
<dbReference type="Proteomes" id="UP000578030">
    <property type="component" value="Unassembled WGS sequence"/>
</dbReference>
<keyword evidence="1" id="KW-0732">Signal</keyword>
<sequence>MSARDRFGVRLGVALFAVAMQAGCSVLPNGGPMVSDVKSGAEEKTGFRFALVPVDQQVLNLVGTPSGNTKLAALHEDRPAFLTLGPGDLLQVAIYQVGPLGVFSQSQTLGMPQGGGSGPSAPGAPPSTFISGLAVDEGGYITFPYAGRVHVGGLTVTEAQNLLLSRLKEKLTDPQVIVAVISNVSNLATVMGAVKTPGRFPLTPASETILQVITAAGGPTSLPTDILVELTRHGRTVSVPMEDIVRIPANDIHVDRGDLINLVFKPRMYQVFGAARTISEYSLGERGSSVADGLAHGGGLLDAQADPRGVYLFRYEAPSILRTLDRPLPVAGTDQVPVVYAFDMSKPTGYFMAMKFQLRSGDLLFTSDARLVQWMKVFNLLGTLTQAGSRGATFGGGM</sequence>
<dbReference type="Gene3D" id="3.10.560.10">
    <property type="entry name" value="Outer membrane lipoprotein wza domain like"/>
    <property type="match status" value="2"/>
</dbReference>
<gene>
    <name evidence="4" type="ORF">HLH28_05920</name>
</gene>
<name>A0A7W4K696_9PROT</name>
<evidence type="ECO:0000313" key="4">
    <source>
        <dbReference type="EMBL" id="MBB2201121.1"/>
    </source>
</evidence>
<evidence type="ECO:0000313" key="5">
    <source>
        <dbReference type="Proteomes" id="UP000578030"/>
    </source>
</evidence>
<reference evidence="4 5" key="1">
    <citation type="submission" date="2020-04" db="EMBL/GenBank/DDBJ databases">
        <title>Description of novel Gluconacetobacter.</title>
        <authorList>
            <person name="Sombolestani A."/>
        </authorList>
    </citation>
    <scope>NUCLEOTIDE SEQUENCE [LARGE SCALE GENOMIC DNA]</scope>
    <source>
        <strain evidence="4 5">LMG 27802</strain>
    </source>
</reference>
<keyword evidence="5" id="KW-1185">Reference proteome</keyword>
<proteinExistence type="predicted"/>
<feature type="domain" description="Polysaccharide export protein N-terminal" evidence="2">
    <location>
        <begin position="82"/>
        <end position="180"/>
    </location>
</feature>
<dbReference type="PANTHER" id="PTHR33619:SF3">
    <property type="entry name" value="POLYSACCHARIDE EXPORT PROTEIN GFCE-RELATED"/>
    <property type="match status" value="1"/>
</dbReference>
<accession>A0A7W4K696</accession>
<dbReference type="GO" id="GO:0015159">
    <property type="term" value="F:polysaccharide transmembrane transporter activity"/>
    <property type="evidence" value="ECO:0007669"/>
    <property type="project" value="InterPro"/>
</dbReference>